<dbReference type="GO" id="GO:0097192">
    <property type="term" value="P:extrinsic apoptotic signaling pathway in absence of ligand"/>
    <property type="evidence" value="ECO:0007669"/>
    <property type="project" value="TreeGrafter"/>
</dbReference>
<dbReference type="PANTHER" id="PTHR11256:SF50">
    <property type="entry name" value="APOPTOSIS REGULATOR CED-9"/>
    <property type="match status" value="1"/>
</dbReference>
<dbReference type="InterPro" id="IPR026298">
    <property type="entry name" value="Bcl-2_fam"/>
</dbReference>
<comment type="similarity">
    <text evidence="2">Belongs to the Bcl-2 family.</text>
</comment>
<evidence type="ECO:0000256" key="3">
    <source>
        <dbReference type="ARBA" id="ARBA00022703"/>
    </source>
</evidence>
<dbReference type="PANTHER" id="PTHR11256">
    <property type="entry name" value="BCL-2 RELATED"/>
    <property type="match status" value="1"/>
</dbReference>
<dbReference type="InterPro" id="IPR036834">
    <property type="entry name" value="Bcl-2-like_sf"/>
</dbReference>
<comment type="caution">
    <text evidence="8">The sequence shown here is derived from an EMBL/GenBank/DDBJ whole genome shotgun (WGS) entry which is preliminary data.</text>
</comment>
<feature type="domain" description="Apoptosis regulator Bcl-2 family BH4" evidence="7">
    <location>
        <begin position="86"/>
        <end position="105"/>
    </location>
</feature>
<feature type="transmembrane region" description="Helical" evidence="6">
    <location>
        <begin position="259"/>
        <end position="280"/>
    </location>
</feature>
<dbReference type="PROSITE" id="PS50063">
    <property type="entry name" value="BH4_2"/>
    <property type="match status" value="1"/>
</dbReference>
<evidence type="ECO:0000256" key="4">
    <source>
        <dbReference type="ARBA" id="ARBA00023136"/>
    </source>
</evidence>
<evidence type="ECO:0000256" key="1">
    <source>
        <dbReference type="ARBA" id="ARBA00004370"/>
    </source>
</evidence>
<accession>A0A8S1EKJ1</accession>
<dbReference type="GO" id="GO:0042981">
    <property type="term" value="P:regulation of apoptotic process"/>
    <property type="evidence" value="ECO:0007669"/>
    <property type="project" value="InterPro"/>
</dbReference>
<name>A0A8S1EKJ1_9PELO</name>
<dbReference type="PROSITE" id="PS50062">
    <property type="entry name" value="BCL2_FAMILY"/>
    <property type="match status" value="1"/>
</dbReference>
<dbReference type="InterPro" id="IPR046371">
    <property type="entry name" value="Bcl-2_BH1-3"/>
</dbReference>
<evidence type="ECO:0000313" key="9">
    <source>
        <dbReference type="Proteomes" id="UP000494206"/>
    </source>
</evidence>
<evidence type="ECO:0000256" key="5">
    <source>
        <dbReference type="PROSITE-ProRule" id="PRU00025"/>
    </source>
</evidence>
<gene>
    <name evidence="8" type="ORF">CBOVIS_LOCUS4300</name>
</gene>
<dbReference type="OrthoDB" id="6021377at2759"/>
<keyword evidence="9" id="KW-1185">Reference proteome</keyword>
<feature type="short sequence motif" description="BH4" evidence="5">
    <location>
        <begin position="86"/>
        <end position="105"/>
    </location>
</feature>
<reference evidence="8 9" key="1">
    <citation type="submission" date="2020-04" db="EMBL/GenBank/DDBJ databases">
        <authorList>
            <person name="Laetsch R D."/>
            <person name="Stevens L."/>
            <person name="Kumar S."/>
            <person name="Blaxter L. M."/>
        </authorList>
    </citation>
    <scope>NUCLEOTIDE SEQUENCE [LARGE SCALE GENOMIC DNA]</scope>
</reference>
<dbReference type="SMART" id="SM00265">
    <property type="entry name" value="BH4"/>
    <property type="match status" value="1"/>
</dbReference>
<dbReference type="GO" id="GO:0001836">
    <property type="term" value="P:release of cytochrome c from mitochondria"/>
    <property type="evidence" value="ECO:0007669"/>
    <property type="project" value="TreeGrafter"/>
</dbReference>
<dbReference type="Pfam" id="PF00452">
    <property type="entry name" value="Bcl-2"/>
    <property type="match status" value="1"/>
</dbReference>
<dbReference type="SUPFAM" id="SSF56854">
    <property type="entry name" value="Bcl-2 inhibitors of programmed cell death"/>
    <property type="match status" value="1"/>
</dbReference>
<dbReference type="SMART" id="SM00337">
    <property type="entry name" value="BCL"/>
    <property type="match status" value="1"/>
</dbReference>
<dbReference type="Gene3D" id="1.10.437.10">
    <property type="entry name" value="Blc2-like"/>
    <property type="match status" value="1"/>
</dbReference>
<dbReference type="GO" id="GO:0005741">
    <property type="term" value="C:mitochondrial outer membrane"/>
    <property type="evidence" value="ECO:0007669"/>
    <property type="project" value="TreeGrafter"/>
</dbReference>
<evidence type="ECO:0000313" key="8">
    <source>
        <dbReference type="EMBL" id="CAB3401571.1"/>
    </source>
</evidence>
<dbReference type="EMBL" id="CADEPM010000003">
    <property type="protein sequence ID" value="CAB3401571.1"/>
    <property type="molecule type" value="Genomic_DNA"/>
</dbReference>
<organism evidence="8 9">
    <name type="scientific">Caenorhabditis bovis</name>
    <dbReference type="NCBI Taxonomy" id="2654633"/>
    <lineage>
        <taxon>Eukaryota</taxon>
        <taxon>Metazoa</taxon>
        <taxon>Ecdysozoa</taxon>
        <taxon>Nematoda</taxon>
        <taxon>Chromadorea</taxon>
        <taxon>Rhabditida</taxon>
        <taxon>Rhabditina</taxon>
        <taxon>Rhabditomorpha</taxon>
        <taxon>Rhabditoidea</taxon>
        <taxon>Rhabditidae</taxon>
        <taxon>Peloderinae</taxon>
        <taxon>Caenorhabditis</taxon>
    </lineage>
</organism>
<dbReference type="GO" id="GO:0051400">
    <property type="term" value="F:BH domain binding"/>
    <property type="evidence" value="ECO:0007669"/>
    <property type="project" value="TreeGrafter"/>
</dbReference>
<dbReference type="InterPro" id="IPR003093">
    <property type="entry name" value="Bcl2_BH4"/>
</dbReference>
<protein>
    <recommendedName>
        <fullName evidence="7">Apoptosis regulator Bcl-2 family BH4 domain-containing protein</fullName>
    </recommendedName>
</protein>
<keyword evidence="3 5" id="KW-0053">Apoptosis</keyword>
<evidence type="ECO:0000256" key="2">
    <source>
        <dbReference type="ARBA" id="ARBA00009458"/>
    </source>
</evidence>
<dbReference type="AlphaFoldDB" id="A0A8S1EKJ1"/>
<dbReference type="Pfam" id="PF02180">
    <property type="entry name" value="BH4"/>
    <property type="match status" value="1"/>
</dbReference>
<dbReference type="GO" id="GO:0008630">
    <property type="term" value="P:intrinsic apoptotic signaling pathway in response to DNA damage"/>
    <property type="evidence" value="ECO:0007669"/>
    <property type="project" value="TreeGrafter"/>
</dbReference>
<keyword evidence="4 6" id="KW-0472">Membrane</keyword>
<dbReference type="Proteomes" id="UP000494206">
    <property type="component" value="Unassembled WGS sequence"/>
</dbReference>
<proteinExistence type="inferred from homology"/>
<keyword evidence="6" id="KW-1133">Transmembrane helix</keyword>
<sequence>MTRDNATPSCSQETFAFRRRTMATGDIKELLSSGSDPMEHDGLAVKHEEVIVPMPTRRMSIGNESCARSLAEPREINDWELERLDIEGFVVDYFTFRIRKEGLEWYDAPELPYGTQPEHEVMRCVASVFEEKNSQELEKFAEQLMASPKVTFSVYQEIVQSVGFSASEACPMSYGRLVGLLSFGGLVASKMISHPTLREQVRNMAVYTSLFIKSRIRSSWKEHKKTWAGFMELGVAVRDKKQNVANAETMRKSRRRWSVYGMTAAAVAVFSIVVGGRMILSGASIK</sequence>
<dbReference type="CDD" id="cd06845">
    <property type="entry name" value="Bcl-2_like"/>
    <property type="match status" value="1"/>
</dbReference>
<dbReference type="InterPro" id="IPR002475">
    <property type="entry name" value="Bcl2-like"/>
</dbReference>
<keyword evidence="6" id="KW-0812">Transmembrane</keyword>
<evidence type="ECO:0000259" key="7">
    <source>
        <dbReference type="PROSITE" id="PS50063"/>
    </source>
</evidence>
<comment type="subcellular location">
    <subcellularLocation>
        <location evidence="1">Membrane</location>
    </subcellularLocation>
</comment>
<evidence type="ECO:0000256" key="6">
    <source>
        <dbReference type="SAM" id="Phobius"/>
    </source>
</evidence>